<evidence type="ECO:0000313" key="3">
    <source>
        <dbReference type="EMBL" id="CAF3989750.1"/>
    </source>
</evidence>
<dbReference type="Gene3D" id="1.25.40.10">
    <property type="entry name" value="Tetratricopeptide repeat domain"/>
    <property type="match status" value="1"/>
</dbReference>
<dbReference type="EMBL" id="CAJOAY010002927">
    <property type="protein sequence ID" value="CAF3989750.1"/>
    <property type="molecule type" value="Genomic_DNA"/>
</dbReference>
<dbReference type="EMBL" id="CAJNON010000453">
    <property type="protein sequence ID" value="CAF1270360.1"/>
    <property type="molecule type" value="Genomic_DNA"/>
</dbReference>
<feature type="repeat" description="TPR" evidence="1">
    <location>
        <begin position="212"/>
        <end position="245"/>
    </location>
</feature>
<dbReference type="Pfam" id="PF13424">
    <property type="entry name" value="TPR_12"/>
    <property type="match status" value="1"/>
</dbReference>
<dbReference type="InterPro" id="IPR019734">
    <property type="entry name" value="TPR_rpt"/>
</dbReference>
<evidence type="ECO:0000313" key="2">
    <source>
        <dbReference type="EMBL" id="CAF1270360.1"/>
    </source>
</evidence>
<dbReference type="PROSITE" id="PS51996">
    <property type="entry name" value="TR_MART"/>
    <property type="match status" value="1"/>
</dbReference>
<accession>A0A815BHT8</accession>
<sequence length="446" mass="51853">MLYLCRFFIRDIRTELAKHQYPNPVRVYRGQRMSRLELEQLQNMIDQLVVVKSILSTSTSREVAKIFLSYSHDSQTEDQKKPVLFEIDADPHMYRDEKKPFANITELSNFDTEEEVLFMYGSIFRLTDVYYQDDIWNVKMSLWKFEETELQPVLDMLGDNQTNPKGNKSPLEFICLLSGFDQDDLVVKLTKQYLLELTWGGITNYDYSIEIAKCYHRLGFTDLKRSLYDSALEWFSKALEMFATVIPTTHLFTAATHLSMGDIFSGKGDIKQAHNEYQIALNIYERDYGIEHPTTKACRENIVWHISRKMKSFRRPIDFWQPLTNIKDDQLSTIQSEHIINVLTEEQITALSSLSAEDMLKQLQSILNSNTASTLDGSQLGTRNIKLHPLVNAAIANRNPFPFITGIITYRCPCCKEPVWIYRLFSMFKGSPCFRCIGKTLKLKRK</sequence>
<evidence type="ECO:0000256" key="1">
    <source>
        <dbReference type="PROSITE-ProRule" id="PRU00339"/>
    </source>
</evidence>
<evidence type="ECO:0000313" key="4">
    <source>
        <dbReference type="Proteomes" id="UP000663891"/>
    </source>
</evidence>
<dbReference type="PROSITE" id="PS50005">
    <property type="entry name" value="TPR"/>
    <property type="match status" value="1"/>
</dbReference>
<dbReference type="SUPFAM" id="SSF56399">
    <property type="entry name" value="ADP-ribosylation"/>
    <property type="match status" value="1"/>
</dbReference>
<proteinExistence type="predicted"/>
<name>A0A815BHT8_9BILA</name>
<dbReference type="InterPro" id="IPR011990">
    <property type="entry name" value="TPR-like_helical_dom_sf"/>
</dbReference>
<dbReference type="AlphaFoldDB" id="A0A815BHT8"/>
<protein>
    <submittedName>
        <fullName evidence="2">Uncharacterized protein</fullName>
    </submittedName>
</protein>
<comment type="caution">
    <text evidence="2">The sequence shown here is derived from an EMBL/GenBank/DDBJ whole genome shotgun (WGS) entry which is preliminary data.</text>
</comment>
<reference evidence="2" key="1">
    <citation type="submission" date="2021-02" db="EMBL/GenBank/DDBJ databases">
        <authorList>
            <person name="Nowell W R."/>
        </authorList>
    </citation>
    <scope>NUCLEOTIDE SEQUENCE</scope>
</reference>
<dbReference type="SMART" id="SM00028">
    <property type="entry name" value="TPR"/>
    <property type="match status" value="2"/>
</dbReference>
<keyword evidence="1" id="KW-0802">TPR repeat</keyword>
<dbReference type="Proteomes" id="UP000663881">
    <property type="component" value="Unassembled WGS sequence"/>
</dbReference>
<dbReference type="Proteomes" id="UP000663891">
    <property type="component" value="Unassembled WGS sequence"/>
</dbReference>
<gene>
    <name evidence="3" type="ORF">OKA104_LOCUS29142</name>
    <name evidence="2" type="ORF">VCS650_LOCUS29388</name>
</gene>
<dbReference type="Gene3D" id="3.90.176.10">
    <property type="entry name" value="Toxin ADP-ribosyltransferase, Chain A, domain 1"/>
    <property type="match status" value="1"/>
</dbReference>
<dbReference type="SUPFAM" id="SSF48452">
    <property type="entry name" value="TPR-like"/>
    <property type="match status" value="1"/>
</dbReference>
<organism evidence="2 4">
    <name type="scientific">Adineta steineri</name>
    <dbReference type="NCBI Taxonomy" id="433720"/>
    <lineage>
        <taxon>Eukaryota</taxon>
        <taxon>Metazoa</taxon>
        <taxon>Spiralia</taxon>
        <taxon>Gnathifera</taxon>
        <taxon>Rotifera</taxon>
        <taxon>Eurotatoria</taxon>
        <taxon>Bdelloidea</taxon>
        <taxon>Adinetida</taxon>
        <taxon>Adinetidae</taxon>
        <taxon>Adineta</taxon>
    </lineage>
</organism>